<evidence type="ECO:0000313" key="4">
    <source>
        <dbReference type="Proteomes" id="UP000238762"/>
    </source>
</evidence>
<dbReference type="Proteomes" id="UP000238762">
    <property type="component" value="Unassembled WGS sequence"/>
</dbReference>
<dbReference type="OrthoDB" id="572802at2"/>
<accession>A0A2T1C7Z6</accession>
<feature type="transmembrane region" description="Helical" evidence="1">
    <location>
        <begin position="160"/>
        <end position="183"/>
    </location>
</feature>
<evidence type="ECO:0000313" key="3">
    <source>
        <dbReference type="EMBL" id="PSB04366.1"/>
    </source>
</evidence>
<comment type="caution">
    <text evidence="3">The sequence shown here is derived from an EMBL/GenBank/DDBJ whole genome shotgun (WGS) entry which is preliminary data.</text>
</comment>
<dbReference type="GO" id="GO:0009103">
    <property type="term" value="P:lipopolysaccharide biosynthetic process"/>
    <property type="evidence" value="ECO:0007669"/>
    <property type="project" value="TreeGrafter"/>
</dbReference>
<reference evidence="3 4" key="1">
    <citation type="submission" date="2018-02" db="EMBL/GenBank/DDBJ databases">
        <authorList>
            <person name="Cohen D.B."/>
            <person name="Kent A.D."/>
        </authorList>
    </citation>
    <scope>NUCLEOTIDE SEQUENCE [LARGE SCALE GENOMIC DNA]</scope>
    <source>
        <strain evidence="3 4">CCAP 1448/3</strain>
    </source>
</reference>
<feature type="transmembrane region" description="Helical" evidence="1">
    <location>
        <begin position="321"/>
        <end position="341"/>
    </location>
</feature>
<dbReference type="EMBL" id="PVWJ01000013">
    <property type="protein sequence ID" value="PSB04366.1"/>
    <property type="molecule type" value="Genomic_DNA"/>
</dbReference>
<evidence type="ECO:0000259" key="2">
    <source>
        <dbReference type="Pfam" id="PF01757"/>
    </source>
</evidence>
<keyword evidence="1" id="KW-0472">Membrane</keyword>
<feature type="transmembrane region" description="Helical" evidence="1">
    <location>
        <begin position="31"/>
        <end position="53"/>
    </location>
</feature>
<feature type="transmembrane region" description="Helical" evidence="1">
    <location>
        <begin position="249"/>
        <end position="267"/>
    </location>
</feature>
<feature type="transmembrane region" description="Helical" evidence="1">
    <location>
        <begin position="99"/>
        <end position="118"/>
    </location>
</feature>
<dbReference type="GO" id="GO:0016020">
    <property type="term" value="C:membrane"/>
    <property type="evidence" value="ECO:0007669"/>
    <property type="project" value="TreeGrafter"/>
</dbReference>
<dbReference type="GO" id="GO:0016747">
    <property type="term" value="F:acyltransferase activity, transferring groups other than amino-acyl groups"/>
    <property type="evidence" value="ECO:0007669"/>
    <property type="project" value="InterPro"/>
</dbReference>
<dbReference type="PANTHER" id="PTHR23028:SF53">
    <property type="entry name" value="ACYL_TRANSF_3 DOMAIN-CONTAINING PROTEIN"/>
    <property type="match status" value="1"/>
</dbReference>
<feature type="transmembrane region" description="Helical" evidence="1">
    <location>
        <begin position="59"/>
        <end position="79"/>
    </location>
</feature>
<name>A0A2T1C7Z6_9CYAN</name>
<keyword evidence="1" id="KW-0812">Transmembrane</keyword>
<dbReference type="Pfam" id="PF01757">
    <property type="entry name" value="Acyl_transf_3"/>
    <property type="match status" value="1"/>
</dbReference>
<dbReference type="PANTHER" id="PTHR23028">
    <property type="entry name" value="ACETYLTRANSFERASE"/>
    <property type="match status" value="1"/>
</dbReference>
<dbReference type="AlphaFoldDB" id="A0A2T1C7Z6"/>
<sequence>MTSEKSEKSSELSQHITIEISQISEVEKEKVYFGSIDGLRAVGVLALLVYHAGFPGAELGVLGVDLFLTLSGFLITTLLVREYRKSQQINLLNFWGRRVLRVVPAYYLYIGLLTIFIGLKHLRITSPLGWSPDIFLPSLWLYFSNFVPRGGFWQYDWLTVHLWSLSLEVQFYLLWPFILSLIGIKKRTFWLPLSLLALMLAIRPILSDYAILCLPQGRGISIIIGCLLSLLFSKLPVKNTLSSWLIKSHTRISLAILCIILYFFLTGAEKIGLTNQVEVLRWFGPIFGLIFSIIIGSLWYGDNDLVSKTLSWSPLVYIGKISYGVYLYHMFAHLLTWDFLLSQIEHWPQFIKFGLRLLVYGVISIGLAAISYHFYEKSFLKLKKLILLIY</sequence>
<feature type="transmembrane region" description="Helical" evidence="1">
    <location>
        <begin position="279"/>
        <end position="301"/>
    </location>
</feature>
<gene>
    <name evidence="3" type="ORF">C7B64_04090</name>
</gene>
<feature type="domain" description="Acyltransferase 3" evidence="2">
    <location>
        <begin position="34"/>
        <end position="372"/>
    </location>
</feature>
<feature type="transmembrane region" description="Helical" evidence="1">
    <location>
        <begin position="189"/>
        <end position="206"/>
    </location>
</feature>
<proteinExistence type="predicted"/>
<dbReference type="RefSeq" id="WP_106287381.1">
    <property type="nucleotide sequence ID" value="NZ_CAWNTC010000192.1"/>
</dbReference>
<feature type="transmembrane region" description="Helical" evidence="1">
    <location>
        <begin position="353"/>
        <end position="375"/>
    </location>
</feature>
<keyword evidence="1" id="KW-1133">Transmembrane helix</keyword>
<keyword evidence="4" id="KW-1185">Reference proteome</keyword>
<protein>
    <recommendedName>
        <fullName evidence="2">Acyltransferase 3 domain-containing protein</fullName>
    </recommendedName>
</protein>
<organism evidence="3 4">
    <name type="scientific">Merismopedia glauca CCAP 1448/3</name>
    <dbReference type="NCBI Taxonomy" id="1296344"/>
    <lineage>
        <taxon>Bacteria</taxon>
        <taxon>Bacillati</taxon>
        <taxon>Cyanobacteriota</taxon>
        <taxon>Cyanophyceae</taxon>
        <taxon>Synechococcales</taxon>
        <taxon>Merismopediaceae</taxon>
        <taxon>Merismopedia</taxon>
    </lineage>
</organism>
<feature type="transmembrane region" description="Helical" evidence="1">
    <location>
        <begin position="218"/>
        <end position="237"/>
    </location>
</feature>
<evidence type="ECO:0000256" key="1">
    <source>
        <dbReference type="SAM" id="Phobius"/>
    </source>
</evidence>
<dbReference type="InterPro" id="IPR002656">
    <property type="entry name" value="Acyl_transf_3_dom"/>
</dbReference>
<reference evidence="3 4" key="2">
    <citation type="submission" date="2018-03" db="EMBL/GenBank/DDBJ databases">
        <title>The ancient ancestry and fast evolution of plastids.</title>
        <authorList>
            <person name="Moore K.R."/>
            <person name="Magnabosco C."/>
            <person name="Momper L."/>
            <person name="Gold D.A."/>
            <person name="Bosak T."/>
            <person name="Fournier G.P."/>
        </authorList>
    </citation>
    <scope>NUCLEOTIDE SEQUENCE [LARGE SCALE GENOMIC DNA]</scope>
    <source>
        <strain evidence="3 4">CCAP 1448/3</strain>
    </source>
</reference>
<dbReference type="InterPro" id="IPR050879">
    <property type="entry name" value="Acyltransferase_3"/>
</dbReference>